<dbReference type="InterPro" id="IPR011127">
    <property type="entry name" value="Dala_Dala_lig_N"/>
</dbReference>
<dbReference type="Gene3D" id="3.30.1490.20">
    <property type="entry name" value="ATP-grasp fold, A domain"/>
    <property type="match status" value="1"/>
</dbReference>
<dbReference type="RefSeq" id="WP_023948494.1">
    <property type="nucleotide sequence ID" value="NZ_JAERIV010000002.1"/>
</dbReference>
<dbReference type="GO" id="GO:0005737">
    <property type="term" value="C:cytoplasm"/>
    <property type="evidence" value="ECO:0007669"/>
    <property type="project" value="UniProtKB-SubCell"/>
</dbReference>
<evidence type="ECO:0000256" key="5">
    <source>
        <dbReference type="ARBA" id="ARBA00012216"/>
    </source>
</evidence>
<keyword evidence="11 14" id="KW-0573">Peptidoglycan synthesis</keyword>
<comment type="cofactor">
    <cofactor evidence="1">
        <name>Mn(2+)</name>
        <dbReference type="ChEBI" id="CHEBI:29035"/>
    </cofactor>
</comment>
<dbReference type="NCBIfam" id="NF002527">
    <property type="entry name" value="PRK01966.1-3"/>
    <property type="match status" value="1"/>
</dbReference>
<evidence type="ECO:0000256" key="15">
    <source>
        <dbReference type="PROSITE-ProRule" id="PRU00409"/>
    </source>
</evidence>
<dbReference type="GO" id="GO:0046872">
    <property type="term" value="F:metal ion binding"/>
    <property type="evidence" value="ECO:0007669"/>
    <property type="project" value="InterPro"/>
</dbReference>
<dbReference type="InterPro" id="IPR005905">
    <property type="entry name" value="D_ala_D_ala"/>
</dbReference>
<dbReference type="Pfam" id="PF07478">
    <property type="entry name" value="Dala_Dala_lig_C"/>
    <property type="match status" value="1"/>
</dbReference>
<evidence type="ECO:0000313" key="18">
    <source>
        <dbReference type="Proteomes" id="UP000250166"/>
    </source>
</evidence>
<dbReference type="PROSITE" id="PS00843">
    <property type="entry name" value="DALA_DALA_LIGASE_1"/>
    <property type="match status" value="1"/>
</dbReference>
<dbReference type="Gene3D" id="3.30.470.20">
    <property type="entry name" value="ATP-grasp fold, B domain"/>
    <property type="match status" value="1"/>
</dbReference>
<comment type="function">
    <text evidence="14">Cell wall formation.</text>
</comment>
<dbReference type="HAMAP" id="MF_00047">
    <property type="entry name" value="Dala_Dala_lig"/>
    <property type="match status" value="1"/>
</dbReference>
<dbReference type="SUPFAM" id="SSF52440">
    <property type="entry name" value="PreATP-grasp domain"/>
    <property type="match status" value="1"/>
</dbReference>
<dbReference type="GO" id="GO:0071555">
    <property type="term" value="P:cell wall organization"/>
    <property type="evidence" value="ECO:0007669"/>
    <property type="project" value="UniProtKB-KW"/>
</dbReference>
<dbReference type="InterPro" id="IPR013815">
    <property type="entry name" value="ATP_grasp_subdomain_1"/>
</dbReference>
<evidence type="ECO:0000256" key="2">
    <source>
        <dbReference type="ARBA" id="ARBA00001946"/>
    </source>
</evidence>
<dbReference type="GO" id="GO:0005524">
    <property type="term" value="F:ATP binding"/>
    <property type="evidence" value="ECO:0007669"/>
    <property type="project" value="UniProtKB-UniRule"/>
</dbReference>
<dbReference type="UniPathway" id="UPA00219"/>
<keyword evidence="10 14" id="KW-0133">Cell shape</keyword>
<dbReference type="GO" id="GO:0008716">
    <property type="term" value="F:D-alanine-D-alanine ligase activity"/>
    <property type="evidence" value="ECO:0007669"/>
    <property type="project" value="UniProtKB-UniRule"/>
</dbReference>
<evidence type="ECO:0000256" key="14">
    <source>
        <dbReference type="HAMAP-Rule" id="MF_00047"/>
    </source>
</evidence>
<dbReference type="SUPFAM" id="SSF56059">
    <property type="entry name" value="Glutathione synthetase ATP-binding domain-like"/>
    <property type="match status" value="1"/>
</dbReference>
<organism evidence="17 18">
    <name type="scientific">Helicobacter fennelliae</name>
    <dbReference type="NCBI Taxonomy" id="215"/>
    <lineage>
        <taxon>Bacteria</taxon>
        <taxon>Pseudomonadati</taxon>
        <taxon>Campylobacterota</taxon>
        <taxon>Epsilonproteobacteria</taxon>
        <taxon>Campylobacterales</taxon>
        <taxon>Helicobacteraceae</taxon>
        <taxon>Helicobacter</taxon>
    </lineage>
</organism>
<evidence type="ECO:0000256" key="7">
    <source>
        <dbReference type="ARBA" id="ARBA00022598"/>
    </source>
</evidence>
<evidence type="ECO:0000256" key="12">
    <source>
        <dbReference type="ARBA" id="ARBA00023316"/>
    </source>
</evidence>
<dbReference type="Gene3D" id="3.40.50.20">
    <property type="match status" value="1"/>
</dbReference>
<dbReference type="EMBL" id="UAWL01000006">
    <property type="protein sequence ID" value="SQB99043.1"/>
    <property type="molecule type" value="Genomic_DNA"/>
</dbReference>
<evidence type="ECO:0000256" key="8">
    <source>
        <dbReference type="ARBA" id="ARBA00022741"/>
    </source>
</evidence>
<evidence type="ECO:0000256" key="1">
    <source>
        <dbReference type="ARBA" id="ARBA00001936"/>
    </source>
</evidence>
<protein>
    <recommendedName>
        <fullName evidence="5 14">D-alanine--D-alanine ligase</fullName>
        <ecNumber evidence="5 14">6.3.2.4</ecNumber>
    </recommendedName>
    <alternativeName>
        <fullName evidence="14">D-Ala-D-Ala ligase</fullName>
    </alternativeName>
    <alternativeName>
        <fullName evidence="14">D-alanylalanine synthetase</fullName>
    </alternativeName>
</protein>
<dbReference type="InterPro" id="IPR016185">
    <property type="entry name" value="PreATP-grasp_dom_sf"/>
</dbReference>
<dbReference type="InterPro" id="IPR011095">
    <property type="entry name" value="Dala_Dala_lig_C"/>
</dbReference>
<dbReference type="GO" id="GO:0008360">
    <property type="term" value="P:regulation of cell shape"/>
    <property type="evidence" value="ECO:0007669"/>
    <property type="project" value="UniProtKB-KW"/>
</dbReference>
<evidence type="ECO:0000259" key="16">
    <source>
        <dbReference type="PROSITE" id="PS50975"/>
    </source>
</evidence>
<comment type="cofactor">
    <cofactor evidence="2">
        <name>Mg(2+)</name>
        <dbReference type="ChEBI" id="CHEBI:18420"/>
    </cofactor>
</comment>
<evidence type="ECO:0000256" key="13">
    <source>
        <dbReference type="ARBA" id="ARBA00047614"/>
    </source>
</evidence>
<dbReference type="Proteomes" id="UP000250166">
    <property type="component" value="Unassembled WGS sequence"/>
</dbReference>
<comment type="pathway">
    <text evidence="14">Cell wall biogenesis; peptidoglycan biosynthesis.</text>
</comment>
<dbReference type="PANTHER" id="PTHR23132">
    <property type="entry name" value="D-ALANINE--D-ALANINE LIGASE"/>
    <property type="match status" value="1"/>
</dbReference>
<evidence type="ECO:0000256" key="9">
    <source>
        <dbReference type="ARBA" id="ARBA00022840"/>
    </source>
</evidence>
<dbReference type="EC" id="6.3.2.4" evidence="5 14"/>
<accession>A0A2X3BEK1</accession>
<dbReference type="PROSITE" id="PS50975">
    <property type="entry name" value="ATP_GRASP"/>
    <property type="match status" value="1"/>
</dbReference>
<keyword evidence="9 15" id="KW-0067">ATP-binding</keyword>
<keyword evidence="7 14" id="KW-0436">Ligase</keyword>
<comment type="catalytic activity">
    <reaction evidence="13 14">
        <text>2 D-alanine + ATP = D-alanyl-D-alanine + ADP + phosphate + H(+)</text>
        <dbReference type="Rhea" id="RHEA:11224"/>
        <dbReference type="ChEBI" id="CHEBI:15378"/>
        <dbReference type="ChEBI" id="CHEBI:30616"/>
        <dbReference type="ChEBI" id="CHEBI:43474"/>
        <dbReference type="ChEBI" id="CHEBI:57416"/>
        <dbReference type="ChEBI" id="CHEBI:57822"/>
        <dbReference type="ChEBI" id="CHEBI:456216"/>
        <dbReference type="EC" id="6.3.2.4"/>
    </reaction>
</comment>
<comment type="similarity">
    <text evidence="4 14">Belongs to the D-alanine--D-alanine ligase family.</text>
</comment>
<feature type="domain" description="ATP-grasp" evidence="16">
    <location>
        <begin position="136"/>
        <end position="332"/>
    </location>
</feature>
<keyword evidence="6 14" id="KW-0963">Cytoplasm</keyword>
<keyword evidence="12 14" id="KW-0961">Cell wall biogenesis/degradation</keyword>
<sequence>MSVSVLFGGLSFEHEISIVSAVSLKKILKDKVKYFIFLDSTHQFYLIPTQEMKSSTFATGAYKKHKKLHLKVGYFYSEGFLGKEVVLSDAGVIINLIHGADGEDGSISALLDFYKIAYIGPRIEACAISFNKILTKIYAKQNGIKCLEYERFTSKDDVEPSLPYPFIIKPARLGSSIGVSVVSQQSEMEYALDSAFGYDDEILIEPFYKGVLEYNLAGYKMSNGEFRFSLIEEPQKKDLLGFEDKYLDFSRTEQVVRANISPELESKIQEAFKKIYGDVFCGALIRCDFFVIDDCVYLNEINPIPGSFAHYLFEDFMQVIQDLQQSLPRKRPIKVDYKYVLQIQHAKGK</sequence>
<evidence type="ECO:0000256" key="10">
    <source>
        <dbReference type="ARBA" id="ARBA00022960"/>
    </source>
</evidence>
<comment type="subcellular location">
    <subcellularLocation>
        <location evidence="3 14">Cytoplasm</location>
    </subcellularLocation>
</comment>
<evidence type="ECO:0000256" key="6">
    <source>
        <dbReference type="ARBA" id="ARBA00022490"/>
    </source>
</evidence>
<keyword evidence="8 15" id="KW-0547">Nucleotide-binding</keyword>
<dbReference type="PROSITE" id="PS00844">
    <property type="entry name" value="DALA_DALA_LIGASE_2"/>
    <property type="match status" value="1"/>
</dbReference>
<proteinExistence type="inferred from homology"/>
<dbReference type="GO" id="GO:0009252">
    <property type="term" value="P:peptidoglycan biosynthetic process"/>
    <property type="evidence" value="ECO:0007669"/>
    <property type="project" value="UniProtKB-UniRule"/>
</dbReference>
<dbReference type="PANTHER" id="PTHR23132:SF23">
    <property type="entry name" value="D-ALANINE--D-ALANINE LIGASE B"/>
    <property type="match status" value="1"/>
</dbReference>
<evidence type="ECO:0000256" key="4">
    <source>
        <dbReference type="ARBA" id="ARBA00010871"/>
    </source>
</evidence>
<dbReference type="InterPro" id="IPR000291">
    <property type="entry name" value="D-Ala_lig_Van_CS"/>
</dbReference>
<reference evidence="17 18" key="1">
    <citation type="submission" date="2018-06" db="EMBL/GenBank/DDBJ databases">
        <authorList>
            <consortium name="Pathogen Informatics"/>
            <person name="Doyle S."/>
        </authorList>
    </citation>
    <scope>NUCLEOTIDE SEQUENCE [LARGE SCALE GENOMIC DNA]</scope>
    <source>
        <strain evidence="17 18">NCTC13102</strain>
    </source>
</reference>
<dbReference type="AlphaFoldDB" id="A0A2X3BEK1"/>
<evidence type="ECO:0000313" key="17">
    <source>
        <dbReference type="EMBL" id="SQB99043.1"/>
    </source>
</evidence>
<dbReference type="InterPro" id="IPR011761">
    <property type="entry name" value="ATP-grasp"/>
</dbReference>
<gene>
    <name evidence="14 17" type="primary">ddl</name>
    <name evidence="17" type="ORF">NCTC13102_01517</name>
</gene>
<evidence type="ECO:0000256" key="3">
    <source>
        <dbReference type="ARBA" id="ARBA00004496"/>
    </source>
</evidence>
<dbReference type="Pfam" id="PF01820">
    <property type="entry name" value="Dala_Dala_lig_N"/>
    <property type="match status" value="1"/>
</dbReference>
<dbReference type="NCBIfam" id="TIGR01205">
    <property type="entry name" value="D_ala_D_alaTIGR"/>
    <property type="match status" value="1"/>
</dbReference>
<name>A0A2X3BEK1_9HELI</name>
<evidence type="ECO:0000256" key="11">
    <source>
        <dbReference type="ARBA" id="ARBA00022984"/>
    </source>
</evidence>